<proteinExistence type="predicted"/>
<protein>
    <submittedName>
        <fullName evidence="2">Uncharacterized protein</fullName>
    </submittedName>
</protein>
<organism evidence="2 3">
    <name type="scientific">Caerostris extrusa</name>
    <name type="common">Bark spider</name>
    <name type="synonym">Caerostris bankana</name>
    <dbReference type="NCBI Taxonomy" id="172846"/>
    <lineage>
        <taxon>Eukaryota</taxon>
        <taxon>Metazoa</taxon>
        <taxon>Ecdysozoa</taxon>
        <taxon>Arthropoda</taxon>
        <taxon>Chelicerata</taxon>
        <taxon>Arachnida</taxon>
        <taxon>Araneae</taxon>
        <taxon>Araneomorphae</taxon>
        <taxon>Entelegynae</taxon>
        <taxon>Araneoidea</taxon>
        <taxon>Araneidae</taxon>
        <taxon>Caerostris</taxon>
    </lineage>
</organism>
<gene>
    <name evidence="2" type="ORF">CEXT_650361</name>
</gene>
<dbReference type="EMBL" id="BPLR01020325">
    <property type="protein sequence ID" value="GIX77421.1"/>
    <property type="molecule type" value="Genomic_DNA"/>
</dbReference>
<dbReference type="AlphaFoldDB" id="A0AAV4MZQ6"/>
<evidence type="ECO:0000313" key="3">
    <source>
        <dbReference type="Proteomes" id="UP001054945"/>
    </source>
</evidence>
<name>A0AAV4MZQ6_CAEEX</name>
<feature type="compositionally biased region" description="Polar residues" evidence="1">
    <location>
        <begin position="45"/>
        <end position="61"/>
    </location>
</feature>
<accession>A0AAV4MZQ6</accession>
<evidence type="ECO:0000313" key="2">
    <source>
        <dbReference type="EMBL" id="GIX77421.1"/>
    </source>
</evidence>
<dbReference type="Proteomes" id="UP001054945">
    <property type="component" value="Unassembled WGS sequence"/>
</dbReference>
<feature type="region of interest" description="Disordered" evidence="1">
    <location>
        <begin position="33"/>
        <end position="69"/>
    </location>
</feature>
<keyword evidence="3" id="KW-1185">Reference proteome</keyword>
<comment type="caution">
    <text evidence="2">The sequence shown here is derived from an EMBL/GenBank/DDBJ whole genome shotgun (WGS) entry which is preliminary data.</text>
</comment>
<reference evidence="2 3" key="1">
    <citation type="submission" date="2021-06" db="EMBL/GenBank/DDBJ databases">
        <title>Caerostris extrusa draft genome.</title>
        <authorList>
            <person name="Kono N."/>
            <person name="Arakawa K."/>
        </authorList>
    </citation>
    <scope>NUCLEOTIDE SEQUENCE [LARGE SCALE GENOMIC DNA]</scope>
</reference>
<evidence type="ECO:0000256" key="1">
    <source>
        <dbReference type="SAM" id="MobiDB-lite"/>
    </source>
</evidence>
<sequence length="88" mass="9564">MRKQGPSQPHREAGLTIEGFDYEITHTPGVRMKQADALSRPPDMPSSSQGAEGGTLSASGTKQKRMLSLIKRLPKKVKAQINPHSAIE</sequence>